<evidence type="ECO:0000313" key="2">
    <source>
        <dbReference type="EMBL" id="SHM92355.1"/>
    </source>
</evidence>
<proteinExistence type="predicted"/>
<sequence length="303" mass="34929">MAVCRIEKTRDYTVMANHHLRNKELSLKAKGLLSLMLSLPEDWDYTVKGLAYICKDGIDSINGTIKELEEQGYVLRKRLRNDKGQLTTTEYTILEQPQSLDTIGSQPKRENPILDNPILEKPIQETPKQGEPILEEPHQLNTYLQTIDKPKKDLFNTETSTPYQSYPYGQPKSTGYDGIGYDGYEEIKQTVYENIEYEHFKQYGKIGMRERLDEVADIIIETLCSTKDTINIAGEDYPARLVKDKMLKITSSHIEYVFECLDKNTTYVRNIKRYLLATLFNAPSTIDSYYSALVNHDLYSPAR</sequence>
<dbReference type="AlphaFoldDB" id="A0A1M7MPB9"/>
<keyword evidence="3" id="KW-1185">Reference proteome</keyword>
<dbReference type="Proteomes" id="UP000184038">
    <property type="component" value="Unassembled WGS sequence"/>
</dbReference>
<evidence type="ECO:0000259" key="1">
    <source>
        <dbReference type="Pfam" id="PF19481"/>
    </source>
</evidence>
<feature type="domain" description="DUF6017" evidence="1">
    <location>
        <begin position="171"/>
        <end position="299"/>
    </location>
</feature>
<dbReference type="RefSeq" id="WP_073290512.1">
    <property type="nucleotide sequence ID" value="NZ_FRCP01000022.1"/>
</dbReference>
<name>A0A1M7MPB9_9FIRM</name>
<gene>
    <name evidence="2" type="ORF">SAMN02746066_03910</name>
</gene>
<reference evidence="2 3" key="1">
    <citation type="submission" date="2016-11" db="EMBL/GenBank/DDBJ databases">
        <authorList>
            <person name="Jaros S."/>
            <person name="Januszkiewicz K."/>
            <person name="Wedrychowicz H."/>
        </authorList>
    </citation>
    <scope>NUCLEOTIDE SEQUENCE [LARGE SCALE GENOMIC DNA]</scope>
    <source>
        <strain evidence="2 3">DSM 15930</strain>
    </source>
</reference>
<accession>A0A1M7MPB9</accession>
<dbReference type="OrthoDB" id="9803733at2"/>
<dbReference type="Pfam" id="PF19481">
    <property type="entry name" value="DUF6017"/>
    <property type="match status" value="1"/>
</dbReference>
<protein>
    <recommendedName>
        <fullName evidence="1">DUF6017 domain-containing protein</fullName>
    </recommendedName>
</protein>
<dbReference type="EMBL" id="FRCP01000022">
    <property type="protein sequence ID" value="SHM92355.1"/>
    <property type="molecule type" value="Genomic_DNA"/>
</dbReference>
<organism evidence="2 3">
    <name type="scientific">Anaerosporobacter mobilis DSM 15930</name>
    <dbReference type="NCBI Taxonomy" id="1120996"/>
    <lineage>
        <taxon>Bacteria</taxon>
        <taxon>Bacillati</taxon>
        <taxon>Bacillota</taxon>
        <taxon>Clostridia</taxon>
        <taxon>Lachnospirales</taxon>
        <taxon>Lachnospiraceae</taxon>
        <taxon>Anaerosporobacter</taxon>
    </lineage>
</organism>
<evidence type="ECO:0000313" key="3">
    <source>
        <dbReference type="Proteomes" id="UP000184038"/>
    </source>
</evidence>
<dbReference type="STRING" id="1120996.SAMN02746066_03910"/>
<dbReference type="InterPro" id="IPR046059">
    <property type="entry name" value="DUF6017"/>
</dbReference>